<proteinExistence type="predicted"/>
<feature type="transmembrane region" description="Helical" evidence="1">
    <location>
        <begin position="39"/>
        <end position="60"/>
    </location>
</feature>
<protein>
    <recommendedName>
        <fullName evidence="2">PH domain-containing protein</fullName>
    </recommendedName>
</protein>
<feature type="transmembrane region" description="Helical" evidence="1">
    <location>
        <begin position="12"/>
        <end position="33"/>
    </location>
</feature>
<evidence type="ECO:0000259" key="2">
    <source>
        <dbReference type="Pfam" id="PF26566"/>
    </source>
</evidence>
<name>A0A6B3LVB7_9BACT</name>
<dbReference type="AlphaFoldDB" id="A0A6B3LVB7"/>
<keyword evidence="1" id="KW-0812">Transmembrane</keyword>
<keyword evidence="1" id="KW-1133">Transmembrane helix</keyword>
<dbReference type="InterPro" id="IPR058916">
    <property type="entry name" value="PH_40"/>
</dbReference>
<comment type="caution">
    <text evidence="3">The sequence shown here is derived from an EMBL/GenBank/DDBJ whole genome shotgun (WGS) entry which is preliminary data.</text>
</comment>
<dbReference type="EMBL" id="JAAGWD010000006">
    <property type="protein sequence ID" value="NEM98945.1"/>
    <property type="molecule type" value="Genomic_DNA"/>
</dbReference>
<evidence type="ECO:0000313" key="3">
    <source>
        <dbReference type="EMBL" id="NEM98945.1"/>
    </source>
</evidence>
<dbReference type="Pfam" id="PF26566">
    <property type="entry name" value="PH_40"/>
    <property type="match status" value="1"/>
</dbReference>
<keyword evidence="1" id="KW-0472">Membrane</keyword>
<gene>
    <name evidence="3" type="ORF">GXP69_14675</name>
</gene>
<dbReference type="RefSeq" id="WP_163915828.1">
    <property type="nucleotide sequence ID" value="NZ_JAAGWD010000006.1"/>
</dbReference>
<evidence type="ECO:0000256" key="1">
    <source>
        <dbReference type="SAM" id="Phobius"/>
    </source>
</evidence>
<dbReference type="Proteomes" id="UP000474777">
    <property type="component" value="Unassembled WGS sequence"/>
</dbReference>
<organism evidence="3 4">
    <name type="scientific">Pontibacter burrus</name>
    <dbReference type="NCBI Taxonomy" id="2704466"/>
    <lineage>
        <taxon>Bacteria</taxon>
        <taxon>Pseudomonadati</taxon>
        <taxon>Bacteroidota</taxon>
        <taxon>Cytophagia</taxon>
        <taxon>Cytophagales</taxon>
        <taxon>Hymenobacteraceae</taxon>
        <taxon>Pontibacter</taxon>
    </lineage>
</organism>
<accession>A0A6B3LVB7</accession>
<feature type="domain" description="PH" evidence="2">
    <location>
        <begin position="12"/>
        <end position="133"/>
    </location>
</feature>
<reference evidence="3 4" key="1">
    <citation type="submission" date="2020-02" db="EMBL/GenBank/DDBJ databases">
        <authorList>
            <person name="Kim M.K."/>
        </authorList>
    </citation>
    <scope>NUCLEOTIDE SEQUENCE [LARGE SCALE GENOMIC DNA]</scope>
    <source>
        <strain evidence="3 4">BT327</strain>
    </source>
</reference>
<sequence>MKKVYSIQHGKSVIFMPLLFLLILPFILGYSAYAYPGNLGTTLIFSGMLMLPYILPELYLNYQYWKNDYNQVLTIDLSKREVEITKGDTTARFSVEEVVSCDFINVRPGTRIYRDHAYLRIKTLDENYIITHLTVRPEVLLGELRLSFNDYDVFFPNLDYEKISSKQKAKNQAYFEGKKHEFLKRYDALQESELEEILKDRGRYADYAVEAAFEILNKRRVNSIIKV</sequence>
<evidence type="ECO:0000313" key="4">
    <source>
        <dbReference type="Proteomes" id="UP000474777"/>
    </source>
</evidence>
<keyword evidence="4" id="KW-1185">Reference proteome</keyword>